<dbReference type="Pfam" id="PF10604">
    <property type="entry name" value="Polyketide_cyc2"/>
    <property type="match status" value="1"/>
</dbReference>
<dbReference type="SUPFAM" id="SSF55961">
    <property type="entry name" value="Bet v1-like"/>
    <property type="match status" value="1"/>
</dbReference>
<organism evidence="1 2">
    <name type="scientific">Macrophomina phaseolina</name>
    <dbReference type="NCBI Taxonomy" id="35725"/>
    <lineage>
        <taxon>Eukaryota</taxon>
        <taxon>Fungi</taxon>
        <taxon>Dikarya</taxon>
        <taxon>Ascomycota</taxon>
        <taxon>Pezizomycotina</taxon>
        <taxon>Dothideomycetes</taxon>
        <taxon>Dothideomycetes incertae sedis</taxon>
        <taxon>Botryosphaeriales</taxon>
        <taxon>Botryosphaeriaceae</taxon>
        <taxon>Macrophomina</taxon>
    </lineage>
</organism>
<evidence type="ECO:0000313" key="1">
    <source>
        <dbReference type="EMBL" id="KAH7052265.1"/>
    </source>
</evidence>
<dbReference type="Proteomes" id="UP000774617">
    <property type="component" value="Unassembled WGS sequence"/>
</dbReference>
<dbReference type="EMBL" id="JAGTJR010000011">
    <property type="protein sequence ID" value="KAH7052265.1"/>
    <property type="molecule type" value="Genomic_DNA"/>
</dbReference>
<evidence type="ECO:0008006" key="3">
    <source>
        <dbReference type="Google" id="ProtNLM"/>
    </source>
</evidence>
<sequence length="181" mass="19825">MASVFNPTASATISAPPEKVFALLLDRTTWPRWNTFIPRADVVSTGSSSSAPAATNSDDRNLQLGQTLKFTVQARVFGSLRTVPGGSMEVVNILSAPDDGGERGVWRVGWAQSEKMMPGWMMRTQRVNEVVADEAGGCIYRTYMTFDGPMAYVVKWVTGWLIQDGLVMWAEGLKAEAEKES</sequence>
<dbReference type="CDD" id="cd07822">
    <property type="entry name" value="SRPBCC_4"/>
    <property type="match status" value="1"/>
</dbReference>
<gene>
    <name evidence="1" type="ORF">B0J12DRAFT_698927</name>
</gene>
<dbReference type="InterPro" id="IPR019587">
    <property type="entry name" value="Polyketide_cyclase/dehydratase"/>
</dbReference>
<dbReference type="InterPro" id="IPR023393">
    <property type="entry name" value="START-like_dom_sf"/>
</dbReference>
<dbReference type="Gene3D" id="3.30.530.20">
    <property type="match status" value="1"/>
</dbReference>
<protein>
    <recommendedName>
        <fullName evidence="3">Polyketide cyclase/dehydrase</fullName>
    </recommendedName>
</protein>
<proteinExistence type="predicted"/>
<evidence type="ECO:0000313" key="2">
    <source>
        <dbReference type="Proteomes" id="UP000774617"/>
    </source>
</evidence>
<accession>A0ABQ8GG09</accession>
<reference evidence="1 2" key="1">
    <citation type="journal article" date="2021" name="Nat. Commun.">
        <title>Genetic determinants of endophytism in the Arabidopsis root mycobiome.</title>
        <authorList>
            <person name="Mesny F."/>
            <person name="Miyauchi S."/>
            <person name="Thiergart T."/>
            <person name="Pickel B."/>
            <person name="Atanasova L."/>
            <person name="Karlsson M."/>
            <person name="Huettel B."/>
            <person name="Barry K.W."/>
            <person name="Haridas S."/>
            <person name="Chen C."/>
            <person name="Bauer D."/>
            <person name="Andreopoulos W."/>
            <person name="Pangilinan J."/>
            <person name="LaButti K."/>
            <person name="Riley R."/>
            <person name="Lipzen A."/>
            <person name="Clum A."/>
            <person name="Drula E."/>
            <person name="Henrissat B."/>
            <person name="Kohler A."/>
            <person name="Grigoriev I.V."/>
            <person name="Martin F.M."/>
            <person name="Hacquard S."/>
        </authorList>
    </citation>
    <scope>NUCLEOTIDE SEQUENCE [LARGE SCALE GENOMIC DNA]</scope>
    <source>
        <strain evidence="1 2">MPI-SDFR-AT-0080</strain>
    </source>
</reference>
<comment type="caution">
    <text evidence="1">The sequence shown here is derived from an EMBL/GenBank/DDBJ whole genome shotgun (WGS) entry which is preliminary data.</text>
</comment>
<name>A0ABQ8GG09_9PEZI</name>
<keyword evidence="2" id="KW-1185">Reference proteome</keyword>